<evidence type="ECO:0000256" key="1">
    <source>
        <dbReference type="SAM" id="MobiDB-lite"/>
    </source>
</evidence>
<sequence>MASIITDLREFSTSRSGPCYPSREMGDGRKSGSSGLDAMWFVSGLHSYAHDPGLCSNRQMSAKTPCPGVGDRSGGRRASGDQRVKPCGRVLS</sequence>
<name>A0A9D3P7B5_9TELE</name>
<gene>
    <name evidence="2" type="ORF">KOW79_001930</name>
</gene>
<feature type="region of interest" description="Disordered" evidence="1">
    <location>
        <begin position="54"/>
        <end position="92"/>
    </location>
</feature>
<accession>A0A9D3P7B5</accession>
<feature type="region of interest" description="Disordered" evidence="1">
    <location>
        <begin position="1"/>
        <end position="33"/>
    </location>
</feature>
<dbReference type="EMBL" id="JAHKSW010000002">
    <property type="protein sequence ID" value="KAG7335334.1"/>
    <property type="molecule type" value="Genomic_DNA"/>
</dbReference>
<dbReference type="Proteomes" id="UP000824219">
    <property type="component" value="Linkage Group LG02"/>
</dbReference>
<protein>
    <submittedName>
        <fullName evidence="2">Uncharacterized protein</fullName>
    </submittedName>
</protein>
<evidence type="ECO:0000313" key="2">
    <source>
        <dbReference type="EMBL" id="KAG7335334.1"/>
    </source>
</evidence>
<comment type="caution">
    <text evidence="2">The sequence shown here is derived from an EMBL/GenBank/DDBJ whole genome shotgun (WGS) entry which is preliminary data.</text>
</comment>
<reference evidence="2 3" key="1">
    <citation type="submission" date="2021-06" db="EMBL/GenBank/DDBJ databases">
        <title>Chromosome-level genome assembly of the red-tail catfish (Hemibagrus wyckioides).</title>
        <authorList>
            <person name="Shao F."/>
        </authorList>
    </citation>
    <scope>NUCLEOTIDE SEQUENCE [LARGE SCALE GENOMIC DNA]</scope>
    <source>
        <strain evidence="2">EC202008001</strain>
        <tissue evidence="2">Blood</tissue>
    </source>
</reference>
<evidence type="ECO:0000313" key="3">
    <source>
        <dbReference type="Proteomes" id="UP000824219"/>
    </source>
</evidence>
<keyword evidence="3" id="KW-1185">Reference proteome</keyword>
<proteinExistence type="predicted"/>
<dbReference type="AlphaFoldDB" id="A0A9D3P7B5"/>
<organism evidence="2 3">
    <name type="scientific">Hemibagrus wyckioides</name>
    <dbReference type="NCBI Taxonomy" id="337641"/>
    <lineage>
        <taxon>Eukaryota</taxon>
        <taxon>Metazoa</taxon>
        <taxon>Chordata</taxon>
        <taxon>Craniata</taxon>
        <taxon>Vertebrata</taxon>
        <taxon>Euteleostomi</taxon>
        <taxon>Actinopterygii</taxon>
        <taxon>Neopterygii</taxon>
        <taxon>Teleostei</taxon>
        <taxon>Ostariophysi</taxon>
        <taxon>Siluriformes</taxon>
        <taxon>Bagridae</taxon>
        <taxon>Hemibagrus</taxon>
    </lineage>
</organism>